<dbReference type="SUPFAM" id="SSF55021">
    <property type="entry name" value="ACT-like"/>
    <property type="match status" value="2"/>
</dbReference>
<feature type="domain" description="ACT" evidence="15">
    <location>
        <begin position="359"/>
        <end position="422"/>
    </location>
</feature>
<dbReference type="Proteomes" id="UP000552954">
    <property type="component" value="Unassembled WGS sequence"/>
</dbReference>
<dbReference type="Pfam" id="PF00696">
    <property type="entry name" value="AA_kinase"/>
    <property type="match status" value="1"/>
</dbReference>
<keyword evidence="10" id="KW-0457">Lysine biosynthesis</keyword>
<comment type="catalytic activity">
    <reaction evidence="11 13">
        <text>L-aspartate + ATP = 4-phospho-L-aspartate + ADP</text>
        <dbReference type="Rhea" id="RHEA:23776"/>
        <dbReference type="ChEBI" id="CHEBI:29991"/>
        <dbReference type="ChEBI" id="CHEBI:30616"/>
        <dbReference type="ChEBI" id="CHEBI:57535"/>
        <dbReference type="ChEBI" id="CHEBI:456216"/>
        <dbReference type="EC" id="2.7.2.4"/>
    </reaction>
</comment>
<dbReference type="Pfam" id="PF22468">
    <property type="entry name" value="ACT_9"/>
    <property type="match status" value="1"/>
</dbReference>
<keyword evidence="17" id="KW-1185">Reference proteome</keyword>
<evidence type="ECO:0000256" key="5">
    <source>
        <dbReference type="ARBA" id="ARBA00022605"/>
    </source>
</evidence>
<feature type="binding site" evidence="12">
    <location>
        <begin position="7"/>
        <end position="10"/>
    </location>
    <ligand>
        <name>ATP</name>
        <dbReference type="ChEBI" id="CHEBI:30616"/>
    </ligand>
</feature>
<evidence type="ECO:0000256" key="11">
    <source>
        <dbReference type="ARBA" id="ARBA00047872"/>
    </source>
</evidence>
<dbReference type="CDD" id="cd04923">
    <property type="entry name" value="ACT_AK-LysC-DapG-like_2"/>
    <property type="match status" value="1"/>
</dbReference>
<evidence type="ECO:0000256" key="13">
    <source>
        <dbReference type="RuleBase" id="RU003448"/>
    </source>
</evidence>
<dbReference type="RefSeq" id="WP_171558850.1">
    <property type="nucleotide sequence ID" value="NZ_JABFCS010000001.1"/>
</dbReference>
<dbReference type="InterPro" id="IPR054352">
    <property type="entry name" value="ACT_Aspartokinase"/>
</dbReference>
<dbReference type="Gene3D" id="3.30.2130.10">
    <property type="entry name" value="VC0802-like"/>
    <property type="match status" value="1"/>
</dbReference>
<dbReference type="InterPro" id="IPR005260">
    <property type="entry name" value="Asp_kin_monofn"/>
</dbReference>
<dbReference type="Pfam" id="PF01842">
    <property type="entry name" value="ACT"/>
    <property type="match status" value="1"/>
</dbReference>
<dbReference type="NCBIfam" id="NF005154">
    <property type="entry name" value="PRK06635.1-2"/>
    <property type="match status" value="1"/>
</dbReference>
<dbReference type="EC" id="2.7.2.4" evidence="13"/>
<evidence type="ECO:0000256" key="8">
    <source>
        <dbReference type="ARBA" id="ARBA00022777"/>
    </source>
</evidence>
<reference evidence="16 17" key="1">
    <citation type="submission" date="2020-05" db="EMBL/GenBank/DDBJ databases">
        <authorList>
            <person name="Khan S.A."/>
            <person name="Jeon C.O."/>
            <person name="Chun B.H."/>
        </authorList>
    </citation>
    <scope>NUCLEOTIDE SEQUENCE [LARGE SCALE GENOMIC DNA]</scope>
    <source>
        <strain evidence="16 17">B156</strain>
    </source>
</reference>
<evidence type="ECO:0000256" key="4">
    <source>
        <dbReference type="ARBA" id="ARBA00010122"/>
    </source>
</evidence>
<dbReference type="PROSITE" id="PS51671">
    <property type="entry name" value="ACT"/>
    <property type="match status" value="2"/>
</dbReference>
<name>A0A849KDI3_9BURK</name>
<dbReference type="UniPathway" id="UPA00051">
    <property type="reaction ID" value="UER00462"/>
</dbReference>
<evidence type="ECO:0000256" key="9">
    <source>
        <dbReference type="ARBA" id="ARBA00022840"/>
    </source>
</evidence>
<dbReference type="CDD" id="cd04913">
    <property type="entry name" value="ACT_AKii-LysC-BS-like_1"/>
    <property type="match status" value="1"/>
</dbReference>
<evidence type="ECO:0000256" key="10">
    <source>
        <dbReference type="ARBA" id="ARBA00023154"/>
    </source>
</evidence>
<dbReference type="FunFam" id="3.30.2130.10:FF:000002">
    <property type="entry name" value="Aspartokinase"/>
    <property type="match status" value="1"/>
</dbReference>
<evidence type="ECO:0000313" key="16">
    <source>
        <dbReference type="EMBL" id="NNU43536.1"/>
    </source>
</evidence>
<dbReference type="GO" id="GO:0009089">
    <property type="term" value="P:lysine biosynthetic process via diaminopimelate"/>
    <property type="evidence" value="ECO:0007669"/>
    <property type="project" value="UniProtKB-UniPathway"/>
</dbReference>
<accession>A0A849KDI3</accession>
<evidence type="ECO:0000256" key="1">
    <source>
        <dbReference type="ARBA" id="ARBA00004766"/>
    </source>
</evidence>
<dbReference type="Gene3D" id="3.40.1160.10">
    <property type="entry name" value="Acetylglutamate kinase-like"/>
    <property type="match status" value="1"/>
</dbReference>
<dbReference type="UniPathway" id="UPA00050">
    <property type="reaction ID" value="UER00461"/>
</dbReference>
<evidence type="ECO:0000256" key="6">
    <source>
        <dbReference type="ARBA" id="ARBA00022679"/>
    </source>
</evidence>
<keyword evidence="8 13" id="KW-0418">Kinase</keyword>
<feature type="binding site" evidence="12">
    <location>
        <begin position="177"/>
        <end position="178"/>
    </location>
    <ligand>
        <name>ATP</name>
        <dbReference type="ChEBI" id="CHEBI:30616"/>
    </ligand>
</feature>
<organism evidence="16 17">
    <name type="scientific">Ramlibacter montanisoli</name>
    <dbReference type="NCBI Taxonomy" id="2732512"/>
    <lineage>
        <taxon>Bacteria</taxon>
        <taxon>Pseudomonadati</taxon>
        <taxon>Pseudomonadota</taxon>
        <taxon>Betaproteobacteria</taxon>
        <taxon>Burkholderiales</taxon>
        <taxon>Comamonadaceae</taxon>
        <taxon>Ramlibacter</taxon>
    </lineage>
</organism>
<dbReference type="CDD" id="cd04261">
    <property type="entry name" value="AAK_AKii-LysC-BS"/>
    <property type="match status" value="1"/>
</dbReference>
<dbReference type="InterPro" id="IPR001048">
    <property type="entry name" value="Asp/Glu/Uridylate_kinase"/>
</dbReference>
<evidence type="ECO:0000256" key="12">
    <source>
        <dbReference type="PIRSR" id="PIRSR000726-1"/>
    </source>
</evidence>
<dbReference type="PROSITE" id="PS00324">
    <property type="entry name" value="ASPARTOKINASE"/>
    <property type="match status" value="1"/>
</dbReference>
<evidence type="ECO:0000256" key="3">
    <source>
        <dbReference type="ARBA" id="ARBA00005139"/>
    </source>
</evidence>
<sequence length="422" mass="45679">MALIVHKYGGTSMGSTERIRNVAKRVAKWARAGHQMVVVPSAMSGETNRLLGLAKELQPARADEAVQRELDMLASTGEQVSVGLLALALQAEGVPAVSYAGWQVPVRTNSAYTKARIESIDDARVRKDLQAGKVVIITGFQGVDDQGHITTLGRGGSDTSAVAVAAALKAAECLIYTDVDGVYTTDPRVVPEARRLSTISFEEMLEMASMGSKVLQIRSVEFAGKYQVPLRVLSSFTPWDIAIEEEATSGTLITFEEDEKMEQAVVSGIAFNRDEAKISILGVPDRPGIAYQILGAVADANIEVDVIIQNVSHDGKTDFSFTVHRNDYARTVDVLKTKVVPSLGTDRIEGDTRICKVSIVGIGMRSHVGIASRMFRALSEEGINIQMISTSEIKTSVVIDEKYMELAVRALHRAFDLDQPAA</sequence>
<feature type="binding site" evidence="12">
    <location>
        <position position="188"/>
    </location>
    <ligand>
        <name>ATP</name>
        <dbReference type="ChEBI" id="CHEBI:30616"/>
    </ligand>
</feature>
<dbReference type="GO" id="GO:0009090">
    <property type="term" value="P:homoserine biosynthetic process"/>
    <property type="evidence" value="ECO:0007669"/>
    <property type="project" value="TreeGrafter"/>
</dbReference>
<dbReference type="GO" id="GO:0005524">
    <property type="term" value="F:ATP binding"/>
    <property type="evidence" value="ECO:0007669"/>
    <property type="project" value="UniProtKB-KW"/>
</dbReference>
<feature type="binding site" evidence="12">
    <location>
        <position position="183"/>
    </location>
    <ligand>
        <name>ATP</name>
        <dbReference type="ChEBI" id="CHEBI:30616"/>
    </ligand>
</feature>
<evidence type="ECO:0000259" key="15">
    <source>
        <dbReference type="PROSITE" id="PS51671"/>
    </source>
</evidence>
<protein>
    <recommendedName>
        <fullName evidence="13">Aspartokinase</fullName>
        <ecNumber evidence="13">2.7.2.4</ecNumber>
    </recommendedName>
</protein>
<dbReference type="NCBIfam" id="NF005155">
    <property type="entry name" value="PRK06635.1-4"/>
    <property type="match status" value="1"/>
</dbReference>
<dbReference type="SUPFAM" id="SSF53633">
    <property type="entry name" value="Carbamate kinase-like"/>
    <property type="match status" value="1"/>
</dbReference>
<feature type="binding site" evidence="12">
    <location>
        <position position="78"/>
    </location>
    <ligand>
        <name>substrate</name>
    </ligand>
</feature>
<dbReference type="InterPro" id="IPR045865">
    <property type="entry name" value="ACT-like_dom_sf"/>
</dbReference>
<evidence type="ECO:0000256" key="14">
    <source>
        <dbReference type="RuleBase" id="RU004249"/>
    </source>
</evidence>
<gene>
    <name evidence="16" type="ORF">HK415_10780</name>
</gene>
<reference evidence="16 17" key="2">
    <citation type="submission" date="2020-06" db="EMBL/GenBank/DDBJ databases">
        <title>Ramlibacter rhizophilus sp. nov., isolated from rhizosphere soil of national flower Mugunghwa from South Korea.</title>
        <authorList>
            <person name="Zheng-Fei Y."/>
            <person name="Huan T."/>
        </authorList>
    </citation>
    <scope>NUCLEOTIDE SEQUENCE [LARGE SCALE GENOMIC DNA]</scope>
    <source>
        <strain evidence="16 17">B156</strain>
    </source>
</reference>
<keyword evidence="5 14" id="KW-0028">Amino-acid biosynthesis</keyword>
<comment type="caution">
    <text evidence="16">The sequence shown here is derived from an EMBL/GenBank/DDBJ whole genome shotgun (WGS) entry which is preliminary data.</text>
</comment>
<dbReference type="InterPro" id="IPR001341">
    <property type="entry name" value="Asp_kinase"/>
</dbReference>
<evidence type="ECO:0000313" key="17">
    <source>
        <dbReference type="Proteomes" id="UP000552954"/>
    </source>
</evidence>
<keyword evidence="7 12" id="KW-0547">Nucleotide-binding</keyword>
<dbReference type="UniPathway" id="UPA00034">
    <property type="reaction ID" value="UER00015"/>
</dbReference>
<dbReference type="PIRSF" id="PIRSF000726">
    <property type="entry name" value="Asp_kin"/>
    <property type="match status" value="1"/>
</dbReference>
<dbReference type="AlphaFoldDB" id="A0A849KDI3"/>
<comment type="similarity">
    <text evidence="4 13">Belongs to the aspartokinase family.</text>
</comment>
<dbReference type="GO" id="GO:0009088">
    <property type="term" value="P:threonine biosynthetic process"/>
    <property type="evidence" value="ECO:0007669"/>
    <property type="project" value="UniProtKB-UniPathway"/>
</dbReference>
<dbReference type="InterPro" id="IPR036393">
    <property type="entry name" value="AceGlu_kinase-like_sf"/>
</dbReference>
<dbReference type="InterPro" id="IPR041740">
    <property type="entry name" value="AKii-LysC-BS"/>
</dbReference>
<dbReference type="InterPro" id="IPR002912">
    <property type="entry name" value="ACT_dom"/>
</dbReference>
<keyword evidence="9 12" id="KW-0067">ATP-binding</keyword>
<dbReference type="GO" id="GO:0004072">
    <property type="term" value="F:aspartate kinase activity"/>
    <property type="evidence" value="ECO:0007669"/>
    <property type="project" value="UniProtKB-EC"/>
</dbReference>
<comment type="pathway">
    <text evidence="1 14">Amino-acid biosynthesis; L-lysine biosynthesis via DAP pathway; (S)-tetrahydrodipicolinate from L-aspartate: step 1/4.</text>
</comment>
<dbReference type="GO" id="GO:0005829">
    <property type="term" value="C:cytosol"/>
    <property type="evidence" value="ECO:0007669"/>
    <property type="project" value="TreeGrafter"/>
</dbReference>
<comment type="pathway">
    <text evidence="2 14">Amino-acid biosynthesis; L-methionine biosynthesis via de novo pathway; L-homoserine from L-aspartate: step 1/3.</text>
</comment>
<evidence type="ECO:0000256" key="7">
    <source>
        <dbReference type="ARBA" id="ARBA00022741"/>
    </source>
</evidence>
<keyword evidence="6 13" id="KW-0808">Transferase</keyword>
<comment type="pathway">
    <text evidence="3 14">Amino-acid biosynthesis; L-threonine biosynthesis; L-threonine from L-aspartate: step 1/5.</text>
</comment>
<proteinExistence type="inferred from homology"/>
<dbReference type="PANTHER" id="PTHR21499:SF3">
    <property type="entry name" value="ASPARTOKINASE"/>
    <property type="match status" value="1"/>
</dbReference>
<feature type="binding site" evidence="12">
    <location>
        <begin position="213"/>
        <end position="214"/>
    </location>
    <ligand>
        <name>ATP</name>
        <dbReference type="ChEBI" id="CHEBI:30616"/>
    </ligand>
</feature>
<feature type="binding site" evidence="12">
    <location>
        <position position="47"/>
    </location>
    <ligand>
        <name>substrate</name>
    </ligand>
</feature>
<dbReference type="NCBIfam" id="TIGR00657">
    <property type="entry name" value="asp_kinases"/>
    <property type="match status" value="1"/>
</dbReference>
<evidence type="ECO:0000256" key="2">
    <source>
        <dbReference type="ARBA" id="ARBA00004986"/>
    </source>
</evidence>
<dbReference type="PANTHER" id="PTHR21499">
    <property type="entry name" value="ASPARTATE KINASE"/>
    <property type="match status" value="1"/>
</dbReference>
<feature type="domain" description="ACT" evidence="15">
    <location>
        <begin position="278"/>
        <end position="353"/>
    </location>
</feature>
<dbReference type="FunFam" id="3.40.1160.10:FF:000002">
    <property type="entry name" value="Aspartokinase"/>
    <property type="match status" value="1"/>
</dbReference>
<dbReference type="InterPro" id="IPR018042">
    <property type="entry name" value="Aspartate_kinase_CS"/>
</dbReference>
<dbReference type="EMBL" id="JABFCS010000001">
    <property type="protein sequence ID" value="NNU43536.1"/>
    <property type="molecule type" value="Genomic_DNA"/>
</dbReference>
<dbReference type="NCBIfam" id="TIGR00656">
    <property type="entry name" value="asp_kin_monofn"/>
    <property type="match status" value="1"/>
</dbReference>